<protein>
    <submittedName>
        <fullName evidence="1">Uncharacterized protein</fullName>
    </submittedName>
</protein>
<evidence type="ECO:0000313" key="1">
    <source>
        <dbReference type="EMBL" id="KAG6717033.1"/>
    </source>
</evidence>
<dbReference type="EMBL" id="CM031828">
    <property type="protein sequence ID" value="KAG6717032.1"/>
    <property type="molecule type" value="Genomic_DNA"/>
</dbReference>
<accession>A0A922FBR9</accession>
<sequence>MSSSHISLSSNTSPKCLCREMACLKLSNTPRNPRRPFYSYPNYNREEMPYCEYFLWANIEVENEAKVVCERERDLQERKE</sequence>
<name>A0A922FBR9_CARIL</name>
<comment type="caution">
    <text evidence="1">The sequence shown here is derived from an EMBL/GenBank/DDBJ whole genome shotgun (WGS) entry which is preliminary data.</text>
</comment>
<gene>
    <name evidence="1" type="ORF">I3842_04G077600</name>
</gene>
<dbReference type="EMBL" id="CM031828">
    <property type="protein sequence ID" value="KAG6717033.1"/>
    <property type="molecule type" value="Genomic_DNA"/>
</dbReference>
<proteinExistence type="predicted"/>
<reference evidence="1" key="1">
    <citation type="submission" date="2021-01" db="EMBL/GenBank/DDBJ databases">
        <authorList>
            <person name="Lovell J.T."/>
            <person name="Bentley N."/>
            <person name="Bhattarai G."/>
            <person name="Jenkins J.W."/>
            <person name="Sreedasyam A."/>
            <person name="Alarcon Y."/>
            <person name="Bock C."/>
            <person name="Boston L."/>
            <person name="Carlson J."/>
            <person name="Cervantes K."/>
            <person name="Clermont K."/>
            <person name="Krom N."/>
            <person name="Kubenka K."/>
            <person name="Mamidi S."/>
            <person name="Mattison C."/>
            <person name="Monteros M."/>
            <person name="Pisani C."/>
            <person name="Plott C."/>
            <person name="Rajasekar S."/>
            <person name="Rhein H.S."/>
            <person name="Rohla C."/>
            <person name="Song M."/>
            <person name="Hilaire R.S."/>
            <person name="Shu S."/>
            <person name="Wells L."/>
            <person name="Wang X."/>
            <person name="Webber J."/>
            <person name="Heerema R.J."/>
            <person name="Klein P."/>
            <person name="Conner P."/>
            <person name="Grauke L."/>
            <person name="Grimwood J."/>
            <person name="Schmutz J."/>
            <person name="Randall J.J."/>
        </authorList>
    </citation>
    <scope>NUCLEOTIDE SEQUENCE</scope>
    <source>
        <tissue evidence="1">Leaf</tissue>
    </source>
</reference>
<evidence type="ECO:0000313" key="2">
    <source>
        <dbReference type="Proteomes" id="UP000811246"/>
    </source>
</evidence>
<organism evidence="1 2">
    <name type="scientific">Carya illinoinensis</name>
    <name type="common">Pecan</name>
    <dbReference type="NCBI Taxonomy" id="32201"/>
    <lineage>
        <taxon>Eukaryota</taxon>
        <taxon>Viridiplantae</taxon>
        <taxon>Streptophyta</taxon>
        <taxon>Embryophyta</taxon>
        <taxon>Tracheophyta</taxon>
        <taxon>Spermatophyta</taxon>
        <taxon>Magnoliopsida</taxon>
        <taxon>eudicotyledons</taxon>
        <taxon>Gunneridae</taxon>
        <taxon>Pentapetalae</taxon>
        <taxon>rosids</taxon>
        <taxon>fabids</taxon>
        <taxon>Fagales</taxon>
        <taxon>Juglandaceae</taxon>
        <taxon>Carya</taxon>
    </lineage>
</organism>
<dbReference type="AlphaFoldDB" id="A0A922FBR9"/>
<dbReference type="Proteomes" id="UP000811246">
    <property type="component" value="Chromosome 4"/>
</dbReference>